<evidence type="ECO:0000256" key="2">
    <source>
        <dbReference type="ARBA" id="ARBA00023125"/>
    </source>
</evidence>
<dbReference type="GO" id="GO:0003700">
    <property type="term" value="F:DNA-binding transcription factor activity"/>
    <property type="evidence" value="ECO:0007669"/>
    <property type="project" value="InterPro"/>
</dbReference>
<dbReference type="Proteomes" id="UP000042997">
    <property type="component" value="Unassembled WGS sequence"/>
</dbReference>
<dbReference type="Gene3D" id="1.20.120.530">
    <property type="entry name" value="GntR ligand-binding domain-like"/>
    <property type="match status" value="1"/>
</dbReference>
<dbReference type="AlphaFoldDB" id="A0A098BIC8"/>
<dbReference type="eggNOG" id="COG2186">
    <property type="taxonomic scope" value="Bacteria"/>
</dbReference>
<dbReference type="InterPro" id="IPR008920">
    <property type="entry name" value="TF_FadR/GntR_C"/>
</dbReference>
<dbReference type="PANTHER" id="PTHR43537:SF5">
    <property type="entry name" value="UXU OPERON TRANSCRIPTIONAL REGULATOR"/>
    <property type="match status" value="1"/>
</dbReference>
<dbReference type="InterPro" id="IPR036390">
    <property type="entry name" value="WH_DNA-bd_sf"/>
</dbReference>
<dbReference type="PANTHER" id="PTHR43537">
    <property type="entry name" value="TRANSCRIPTIONAL REGULATOR, GNTR FAMILY"/>
    <property type="match status" value="1"/>
</dbReference>
<dbReference type="PRINTS" id="PR00035">
    <property type="entry name" value="HTHGNTR"/>
</dbReference>
<dbReference type="SUPFAM" id="SSF48008">
    <property type="entry name" value="GntR ligand-binding domain-like"/>
    <property type="match status" value="1"/>
</dbReference>
<feature type="domain" description="HTH gntR-type" evidence="4">
    <location>
        <begin position="26"/>
        <end position="96"/>
    </location>
</feature>
<reference evidence="5 6" key="1">
    <citation type="journal article" date="2014" name="Genome Announc.">
        <title>Draft Genome Sequence of Propane- and Butane-Oxidizing Actinobacterium Rhodococcus ruber IEGM 231.</title>
        <authorList>
            <person name="Ivshina I.B."/>
            <person name="Kuyukina M.S."/>
            <person name="Krivoruchko A.V."/>
            <person name="Barbe V."/>
            <person name="Fischer C."/>
        </authorList>
    </citation>
    <scope>NUCLEOTIDE SEQUENCE [LARGE SCALE GENOMIC DNA]</scope>
</reference>
<dbReference type="GO" id="GO:0003677">
    <property type="term" value="F:DNA binding"/>
    <property type="evidence" value="ECO:0007669"/>
    <property type="project" value="UniProtKB-KW"/>
</dbReference>
<evidence type="ECO:0000313" key="6">
    <source>
        <dbReference type="Proteomes" id="UP000042997"/>
    </source>
</evidence>
<evidence type="ECO:0000313" key="5">
    <source>
        <dbReference type="EMBL" id="CDZ87967.1"/>
    </source>
</evidence>
<accession>A0A098BIC8</accession>
<evidence type="ECO:0000256" key="1">
    <source>
        <dbReference type="ARBA" id="ARBA00023015"/>
    </source>
</evidence>
<protein>
    <submittedName>
        <fullName evidence="5">Putative GntR family transcriptional regulator</fullName>
    </submittedName>
</protein>
<keyword evidence="3" id="KW-0804">Transcription</keyword>
<dbReference type="SMART" id="SM00345">
    <property type="entry name" value="HTH_GNTR"/>
    <property type="match status" value="1"/>
</dbReference>
<dbReference type="InterPro" id="IPR036388">
    <property type="entry name" value="WH-like_DNA-bd_sf"/>
</dbReference>
<proteinExistence type="predicted"/>
<keyword evidence="2" id="KW-0238">DNA-binding</keyword>
<evidence type="ECO:0000259" key="4">
    <source>
        <dbReference type="PROSITE" id="PS50949"/>
    </source>
</evidence>
<dbReference type="Gene3D" id="1.10.10.10">
    <property type="entry name" value="Winged helix-like DNA-binding domain superfamily/Winged helix DNA-binding domain"/>
    <property type="match status" value="1"/>
</dbReference>
<dbReference type="Pfam" id="PF00392">
    <property type="entry name" value="GntR"/>
    <property type="match status" value="1"/>
</dbReference>
<gene>
    <name evidence="5" type="ORF">RHRU231_360087</name>
</gene>
<name>A0A098BIC8_9NOCA</name>
<dbReference type="InterPro" id="IPR011711">
    <property type="entry name" value="GntR_C"/>
</dbReference>
<keyword evidence="1" id="KW-0805">Transcription regulation</keyword>
<dbReference type="InterPro" id="IPR000524">
    <property type="entry name" value="Tscrpt_reg_HTH_GntR"/>
</dbReference>
<evidence type="ECO:0000256" key="3">
    <source>
        <dbReference type="ARBA" id="ARBA00023163"/>
    </source>
</evidence>
<dbReference type="EMBL" id="CCSD01000046">
    <property type="protein sequence ID" value="CDZ87967.1"/>
    <property type="molecule type" value="Genomic_DNA"/>
</dbReference>
<dbReference type="SMART" id="SM00895">
    <property type="entry name" value="FCD"/>
    <property type="match status" value="1"/>
</dbReference>
<dbReference type="Pfam" id="PF07729">
    <property type="entry name" value="FCD"/>
    <property type="match status" value="1"/>
</dbReference>
<sequence length="267" mass="29517">MRASASRKSGGREAEEAFVAAMSRGPKTSLVVAQQIVRDTARKGLQPGDLLPPEKAMLEEYQIGRGTLREGLRLLEFQGMIALKPGPKGGPVLLDPDASHLASTIILLMQLQNASLNTIVEARTALEPVICRLAAERISDENLQELKQSVDRMQQSFDTADIDTFLETNKQFHDVIAWSTGNALFGYLTDALLRITGGTVMGVDHPAPLRETTLKAHTQIYEALNSHDADLSEDRMRDHINEYVRYAERKFPELLSQVLPWNQALGG</sequence>
<organism evidence="5 6">
    <name type="scientific">Rhodococcus ruber</name>
    <dbReference type="NCBI Taxonomy" id="1830"/>
    <lineage>
        <taxon>Bacteria</taxon>
        <taxon>Bacillati</taxon>
        <taxon>Actinomycetota</taxon>
        <taxon>Actinomycetes</taxon>
        <taxon>Mycobacteriales</taxon>
        <taxon>Nocardiaceae</taxon>
        <taxon>Rhodococcus</taxon>
    </lineage>
</organism>
<dbReference type="PROSITE" id="PS50949">
    <property type="entry name" value="HTH_GNTR"/>
    <property type="match status" value="1"/>
</dbReference>
<dbReference type="SMR" id="A0A098BIC8"/>
<dbReference type="SUPFAM" id="SSF46785">
    <property type="entry name" value="Winged helix' DNA-binding domain"/>
    <property type="match status" value="1"/>
</dbReference>